<evidence type="ECO:0000313" key="9">
    <source>
        <dbReference type="EMBL" id="MFD1696464.1"/>
    </source>
</evidence>
<evidence type="ECO:0000256" key="7">
    <source>
        <dbReference type="ARBA" id="ARBA00024033"/>
    </source>
</evidence>
<dbReference type="EC" id="2.4.-.-" evidence="9"/>
<keyword evidence="6 8" id="KW-0472">Membrane</keyword>
<organism evidence="9 10">
    <name type="scientific">Roseibium aestuarii</name>
    <dbReference type="NCBI Taxonomy" id="2600299"/>
    <lineage>
        <taxon>Bacteria</taxon>
        <taxon>Pseudomonadati</taxon>
        <taxon>Pseudomonadota</taxon>
        <taxon>Alphaproteobacteria</taxon>
        <taxon>Hyphomicrobiales</taxon>
        <taxon>Stappiaceae</taxon>
        <taxon>Roseibium</taxon>
    </lineage>
</organism>
<name>A0ABW4JXP9_9HYPH</name>
<gene>
    <name evidence="9" type="ORF">ACFSC7_13125</name>
</gene>
<evidence type="ECO:0000256" key="5">
    <source>
        <dbReference type="ARBA" id="ARBA00022989"/>
    </source>
</evidence>
<feature type="transmembrane region" description="Helical" evidence="8">
    <location>
        <begin position="273"/>
        <end position="296"/>
    </location>
</feature>
<feature type="transmembrane region" description="Helical" evidence="8">
    <location>
        <begin position="21"/>
        <end position="40"/>
    </location>
</feature>
<keyword evidence="2" id="KW-1003">Cell membrane</keyword>
<evidence type="ECO:0000313" key="10">
    <source>
        <dbReference type="Proteomes" id="UP001597327"/>
    </source>
</evidence>
<feature type="transmembrane region" description="Helical" evidence="8">
    <location>
        <begin position="214"/>
        <end position="240"/>
    </location>
</feature>
<feature type="transmembrane region" description="Helical" evidence="8">
    <location>
        <begin position="356"/>
        <end position="372"/>
    </location>
</feature>
<dbReference type="EMBL" id="JBHUFA010000004">
    <property type="protein sequence ID" value="MFD1696464.1"/>
    <property type="molecule type" value="Genomic_DNA"/>
</dbReference>
<keyword evidence="3 9" id="KW-0808">Transferase</keyword>
<dbReference type="GO" id="GO:0016757">
    <property type="term" value="F:glycosyltransferase activity"/>
    <property type="evidence" value="ECO:0007669"/>
    <property type="project" value="UniProtKB-KW"/>
</dbReference>
<dbReference type="Proteomes" id="UP001597327">
    <property type="component" value="Unassembled WGS sequence"/>
</dbReference>
<evidence type="ECO:0000256" key="6">
    <source>
        <dbReference type="ARBA" id="ARBA00023136"/>
    </source>
</evidence>
<evidence type="ECO:0000256" key="2">
    <source>
        <dbReference type="ARBA" id="ARBA00022475"/>
    </source>
</evidence>
<feature type="transmembrane region" description="Helical" evidence="8">
    <location>
        <begin position="142"/>
        <end position="159"/>
    </location>
</feature>
<reference evidence="10" key="1">
    <citation type="journal article" date="2019" name="Int. J. Syst. Evol. Microbiol.">
        <title>The Global Catalogue of Microorganisms (GCM) 10K type strain sequencing project: providing services to taxonomists for standard genome sequencing and annotation.</title>
        <authorList>
            <consortium name="The Broad Institute Genomics Platform"/>
            <consortium name="The Broad Institute Genome Sequencing Center for Infectious Disease"/>
            <person name="Wu L."/>
            <person name="Ma J."/>
        </authorList>
    </citation>
    <scope>NUCLEOTIDE SEQUENCE [LARGE SCALE GENOMIC DNA]</scope>
    <source>
        <strain evidence="10">JCM 3369</strain>
    </source>
</reference>
<evidence type="ECO:0000256" key="3">
    <source>
        <dbReference type="ARBA" id="ARBA00022679"/>
    </source>
</evidence>
<sequence>MNEADQPGRGGATGDRIMRSEIVRALAVFLLVFYAARIGLDIANTFIGTGKPIFADFVSFWTAASSAVQGDSLLPYHFDAFSAQQKALFGWDKFAFFYPPVWLLYLLPFGFMPYMVAAMVFAFGTAALAAWAMGALLRSRQAMLFVLVWPGITFAMLHGQNSNLNLALMAGFLAALDRRREVLAGVLIGLMAYKPHFGLLVPVALLAGGHWRAIGAAALTVLATGLASLAVFGAGTWAAFLAQAPEANRWLVEAVVPISKFASLFALARQIDLPLSVAFVLQAVLALGAVAAVVLVWRHPYEAGLRGLLRGAVLVSATCVTTPFILDYDLALLALPVAVLVQLGLSRGFCAHEVPVLALAFALMFFTSGWGVALDHSASALPGLLVFALCLYRAKMHAAGGRVPD</sequence>
<feature type="transmembrane region" description="Helical" evidence="8">
    <location>
        <begin position="102"/>
        <end position="130"/>
    </location>
</feature>
<keyword evidence="10" id="KW-1185">Reference proteome</keyword>
<dbReference type="InterPro" id="IPR018584">
    <property type="entry name" value="GT87"/>
</dbReference>
<dbReference type="Pfam" id="PF09594">
    <property type="entry name" value="GT87"/>
    <property type="match status" value="1"/>
</dbReference>
<comment type="subcellular location">
    <subcellularLocation>
        <location evidence="1">Cell membrane</location>
        <topology evidence="1">Multi-pass membrane protein</topology>
    </subcellularLocation>
</comment>
<evidence type="ECO:0000256" key="4">
    <source>
        <dbReference type="ARBA" id="ARBA00022692"/>
    </source>
</evidence>
<keyword evidence="4 8" id="KW-0812">Transmembrane</keyword>
<feature type="transmembrane region" description="Helical" evidence="8">
    <location>
        <begin position="182"/>
        <end position="207"/>
    </location>
</feature>
<feature type="transmembrane region" description="Helical" evidence="8">
    <location>
        <begin position="308"/>
        <end position="326"/>
    </location>
</feature>
<keyword evidence="5 8" id="KW-1133">Transmembrane helix</keyword>
<evidence type="ECO:0000256" key="8">
    <source>
        <dbReference type="SAM" id="Phobius"/>
    </source>
</evidence>
<evidence type="ECO:0000256" key="1">
    <source>
        <dbReference type="ARBA" id="ARBA00004651"/>
    </source>
</evidence>
<proteinExistence type="inferred from homology"/>
<protein>
    <submittedName>
        <fullName evidence="9">Glycosyltransferase family 87 protein</fullName>
        <ecNumber evidence="9">2.4.-.-</ecNumber>
    </submittedName>
</protein>
<feature type="transmembrane region" description="Helical" evidence="8">
    <location>
        <begin position="332"/>
        <end position="349"/>
    </location>
</feature>
<keyword evidence="9" id="KW-0328">Glycosyltransferase</keyword>
<dbReference type="RefSeq" id="WP_149892662.1">
    <property type="nucleotide sequence ID" value="NZ_JBHUFA010000004.1"/>
</dbReference>
<accession>A0ABW4JXP9</accession>
<comment type="caution">
    <text evidence="9">The sequence shown here is derived from an EMBL/GenBank/DDBJ whole genome shotgun (WGS) entry which is preliminary data.</text>
</comment>
<comment type="similarity">
    <text evidence="7">Belongs to the glycosyltransferase 87 family.</text>
</comment>